<keyword evidence="3" id="KW-1185">Reference proteome</keyword>
<dbReference type="Proteomes" id="UP001153269">
    <property type="component" value="Unassembled WGS sequence"/>
</dbReference>
<reference evidence="2" key="1">
    <citation type="submission" date="2020-03" db="EMBL/GenBank/DDBJ databases">
        <authorList>
            <person name="Weist P."/>
        </authorList>
    </citation>
    <scope>NUCLEOTIDE SEQUENCE</scope>
</reference>
<protein>
    <submittedName>
        <fullName evidence="2">Uncharacterized protein</fullName>
    </submittedName>
</protein>
<dbReference type="EMBL" id="CADEAL010004315">
    <property type="protein sequence ID" value="CAB1456858.1"/>
    <property type="molecule type" value="Genomic_DNA"/>
</dbReference>
<feature type="region of interest" description="Disordered" evidence="1">
    <location>
        <begin position="50"/>
        <end position="86"/>
    </location>
</feature>
<dbReference type="AlphaFoldDB" id="A0A9N7VTF0"/>
<proteinExistence type="predicted"/>
<gene>
    <name evidence="2" type="ORF">PLEPLA_LOCUS44653</name>
</gene>
<organism evidence="2 3">
    <name type="scientific">Pleuronectes platessa</name>
    <name type="common">European plaice</name>
    <dbReference type="NCBI Taxonomy" id="8262"/>
    <lineage>
        <taxon>Eukaryota</taxon>
        <taxon>Metazoa</taxon>
        <taxon>Chordata</taxon>
        <taxon>Craniata</taxon>
        <taxon>Vertebrata</taxon>
        <taxon>Euteleostomi</taxon>
        <taxon>Actinopterygii</taxon>
        <taxon>Neopterygii</taxon>
        <taxon>Teleostei</taxon>
        <taxon>Neoteleostei</taxon>
        <taxon>Acanthomorphata</taxon>
        <taxon>Carangaria</taxon>
        <taxon>Pleuronectiformes</taxon>
        <taxon>Pleuronectoidei</taxon>
        <taxon>Pleuronectidae</taxon>
        <taxon>Pleuronectes</taxon>
    </lineage>
</organism>
<feature type="region of interest" description="Disordered" evidence="1">
    <location>
        <begin position="1"/>
        <end position="29"/>
    </location>
</feature>
<accession>A0A9N7VTF0</accession>
<evidence type="ECO:0000256" key="1">
    <source>
        <dbReference type="SAM" id="MobiDB-lite"/>
    </source>
</evidence>
<comment type="caution">
    <text evidence="2">The sequence shown here is derived from an EMBL/GenBank/DDBJ whole genome shotgun (WGS) entry which is preliminary data.</text>
</comment>
<name>A0A9N7VTF0_PLEPL</name>
<evidence type="ECO:0000313" key="2">
    <source>
        <dbReference type="EMBL" id="CAB1456858.1"/>
    </source>
</evidence>
<sequence length="129" mass="13828">MDGSLGRGAQEGWISAQRRGSAGGQGCLQKHVELPPSISVTHVGFRDGWLPGGSSTTPVDSRALYAPGTKQDNKDTQSCRSGSNTKDAITAVGGWKMDEISRGSLQRETEQKQKRSWCGVQRQVLGLIT</sequence>
<evidence type="ECO:0000313" key="3">
    <source>
        <dbReference type="Proteomes" id="UP001153269"/>
    </source>
</evidence>